<evidence type="ECO:0000256" key="1">
    <source>
        <dbReference type="ARBA" id="ARBA00004141"/>
    </source>
</evidence>
<proteinExistence type="inferred from homology"/>
<dbReference type="InterPro" id="IPR004326">
    <property type="entry name" value="Mlo"/>
</dbReference>
<organism evidence="9 10">
    <name type="scientific">Coptis chinensis</name>
    <dbReference type="NCBI Taxonomy" id="261450"/>
    <lineage>
        <taxon>Eukaryota</taxon>
        <taxon>Viridiplantae</taxon>
        <taxon>Streptophyta</taxon>
        <taxon>Embryophyta</taxon>
        <taxon>Tracheophyta</taxon>
        <taxon>Spermatophyta</taxon>
        <taxon>Magnoliopsida</taxon>
        <taxon>Ranunculales</taxon>
        <taxon>Ranunculaceae</taxon>
        <taxon>Coptidoideae</taxon>
        <taxon>Coptis</taxon>
    </lineage>
</organism>
<evidence type="ECO:0000256" key="8">
    <source>
        <dbReference type="SAM" id="Phobius"/>
    </source>
</evidence>
<comment type="similarity">
    <text evidence="2">Belongs to the MLO family.</text>
</comment>
<evidence type="ECO:0008006" key="11">
    <source>
        <dbReference type="Google" id="ProtNLM"/>
    </source>
</evidence>
<gene>
    <name evidence="9" type="ORF">IFM89_000492</name>
</gene>
<comment type="caution">
    <text evidence="9">The sequence shown here is derived from an EMBL/GenBank/DDBJ whole genome shotgun (WGS) entry which is preliminary data.</text>
</comment>
<name>A0A835LFV3_9MAGN</name>
<keyword evidence="5 8" id="KW-1133">Transmembrane helix</keyword>
<evidence type="ECO:0000256" key="2">
    <source>
        <dbReference type="ARBA" id="ARBA00006574"/>
    </source>
</evidence>
<evidence type="ECO:0000256" key="5">
    <source>
        <dbReference type="ARBA" id="ARBA00022989"/>
    </source>
</evidence>
<evidence type="ECO:0000256" key="4">
    <source>
        <dbReference type="ARBA" id="ARBA00022821"/>
    </source>
</evidence>
<evidence type="ECO:0000313" key="10">
    <source>
        <dbReference type="Proteomes" id="UP000631114"/>
    </source>
</evidence>
<dbReference type="Proteomes" id="UP000631114">
    <property type="component" value="Unassembled WGS sequence"/>
</dbReference>
<feature type="transmembrane region" description="Helical" evidence="8">
    <location>
        <begin position="143"/>
        <end position="162"/>
    </location>
</feature>
<dbReference type="PANTHER" id="PTHR31942">
    <property type="entry name" value="MLO-LIKE PROTEIN 1"/>
    <property type="match status" value="1"/>
</dbReference>
<evidence type="ECO:0000313" key="9">
    <source>
        <dbReference type="EMBL" id="KAF9590947.1"/>
    </source>
</evidence>
<feature type="transmembrane region" description="Helical" evidence="8">
    <location>
        <begin position="20"/>
        <end position="42"/>
    </location>
</feature>
<dbReference type="AlphaFoldDB" id="A0A835LFV3"/>
<reference evidence="9 10" key="1">
    <citation type="submission" date="2020-10" db="EMBL/GenBank/DDBJ databases">
        <title>The Coptis chinensis genome and diversification of protoberbering-type alkaloids.</title>
        <authorList>
            <person name="Wang B."/>
            <person name="Shu S."/>
            <person name="Song C."/>
            <person name="Liu Y."/>
        </authorList>
    </citation>
    <scope>NUCLEOTIDE SEQUENCE [LARGE SCALE GENOMIC DNA]</scope>
    <source>
        <strain evidence="9">HL-2020</strain>
        <tissue evidence="9">Leaf</tissue>
    </source>
</reference>
<dbReference type="Pfam" id="PF03094">
    <property type="entry name" value="Mlo"/>
    <property type="match status" value="1"/>
</dbReference>
<dbReference type="GO" id="GO:0016020">
    <property type="term" value="C:membrane"/>
    <property type="evidence" value="ECO:0007669"/>
    <property type="project" value="UniProtKB-SubCell"/>
</dbReference>
<evidence type="ECO:0000256" key="3">
    <source>
        <dbReference type="ARBA" id="ARBA00022692"/>
    </source>
</evidence>
<dbReference type="OrthoDB" id="1388414at2759"/>
<dbReference type="PANTHER" id="PTHR31942:SF34">
    <property type="entry name" value="MLO-LIKE PROTEIN"/>
    <property type="match status" value="1"/>
</dbReference>
<accession>A0A835LFV3</accession>
<keyword evidence="7" id="KW-0568">Pathogenesis-related protein</keyword>
<feature type="transmembrane region" description="Helical" evidence="8">
    <location>
        <begin position="168"/>
        <end position="192"/>
    </location>
</feature>
<sequence length="232" mass="27472">MQPGNRVALMSTYAINQLHYFIFFLAVFHVLYSLLTMTFASAKMRRWKMWEKETRTAEYQYSHDPERFRFARNTTFGRRHLSFWSRSTVLLWIVCFFRQFFRSVLKVDYLTLRHGFIMAHLAPQSASHFDFQKYIKRSFEEDFKVVVGISPVIWLSAILFLLTNTNGWYTSFWLPFIPLVVSITSVFILLSFHVESNNAFQLAFFAWTTVSSNFELYSENTKTSSHPPSPNQ</sequence>
<dbReference type="EMBL" id="JADFTS010000008">
    <property type="protein sequence ID" value="KAF9590947.1"/>
    <property type="molecule type" value="Genomic_DNA"/>
</dbReference>
<comment type="subcellular location">
    <subcellularLocation>
        <location evidence="1">Membrane</location>
        <topology evidence="1">Multi-pass membrane protein</topology>
    </subcellularLocation>
</comment>
<keyword evidence="4" id="KW-0611">Plant defense</keyword>
<dbReference type="GO" id="GO:0006952">
    <property type="term" value="P:defense response"/>
    <property type="evidence" value="ECO:0007669"/>
    <property type="project" value="UniProtKB-KW"/>
</dbReference>
<evidence type="ECO:0000256" key="6">
    <source>
        <dbReference type="ARBA" id="ARBA00023136"/>
    </source>
</evidence>
<protein>
    <recommendedName>
        <fullName evidence="11">MLO-like protein</fullName>
    </recommendedName>
</protein>
<keyword evidence="10" id="KW-1185">Reference proteome</keyword>
<keyword evidence="6 8" id="KW-0472">Membrane</keyword>
<keyword evidence="3 8" id="KW-0812">Transmembrane</keyword>
<evidence type="ECO:0000256" key="7">
    <source>
        <dbReference type="ARBA" id="ARBA00023265"/>
    </source>
</evidence>